<accession>A0ABQ9BG15</accession>
<name>A0ABQ9BG15_9ROSI</name>
<protein>
    <recommendedName>
        <fullName evidence="4">Transmembrane protein</fullName>
    </recommendedName>
</protein>
<evidence type="ECO:0008006" key="4">
    <source>
        <dbReference type="Google" id="ProtNLM"/>
    </source>
</evidence>
<keyword evidence="1" id="KW-0812">Transmembrane</keyword>
<comment type="caution">
    <text evidence="2">The sequence shown here is derived from an EMBL/GenBank/DDBJ whole genome shotgun (WGS) entry which is preliminary data.</text>
</comment>
<dbReference type="EMBL" id="JAPFFI010000009">
    <property type="protein sequence ID" value="KAJ6383213.1"/>
    <property type="molecule type" value="Genomic_DNA"/>
</dbReference>
<reference evidence="2" key="1">
    <citation type="submission" date="2022-10" db="EMBL/GenBank/DDBJ databases">
        <authorList>
            <person name="Hyden B.L."/>
            <person name="Feng K."/>
            <person name="Yates T."/>
            <person name="Jawdy S."/>
            <person name="Smart L.B."/>
            <person name="Muchero W."/>
        </authorList>
    </citation>
    <scope>NUCLEOTIDE SEQUENCE</scope>
    <source>
        <tissue evidence="2">Shoot tip</tissue>
    </source>
</reference>
<dbReference type="InterPro" id="IPR040115">
    <property type="entry name" value="Lnp"/>
</dbReference>
<dbReference type="Proteomes" id="UP001141253">
    <property type="component" value="Chromosome 6"/>
</dbReference>
<keyword evidence="1" id="KW-1133">Transmembrane helix</keyword>
<sequence length="178" mass="21109">MRMSGSGGFLSRLWKAVFRPHGDDFEKRLQHISKEEAAVLARINRRSRTRRNIIRHLIVFSVLLEVIAVGYAIMTTRSMDLNWKMRSFRVLPMFLLPALSSLAYSAFVRFTRICDRRDQNTLERLRAERQAKIDELKEKTNYYTTQQLIQMRIWAIFHLLCFLNWKTGKSVMFLLHGK</sequence>
<feature type="transmembrane region" description="Helical" evidence="1">
    <location>
        <begin position="53"/>
        <end position="74"/>
    </location>
</feature>
<evidence type="ECO:0000256" key="1">
    <source>
        <dbReference type="SAM" id="Phobius"/>
    </source>
</evidence>
<gene>
    <name evidence="2" type="ORF">OIU77_031602</name>
</gene>
<dbReference type="PANTHER" id="PTHR22166:SF12">
    <property type="entry name" value="ENDOPLASMIC RETICULUM JUNCTION FORMATION PROTEIN LUNAPARK"/>
    <property type="match status" value="1"/>
</dbReference>
<keyword evidence="3" id="KW-1185">Reference proteome</keyword>
<feature type="transmembrane region" description="Helical" evidence="1">
    <location>
        <begin position="86"/>
        <end position="107"/>
    </location>
</feature>
<reference evidence="2" key="2">
    <citation type="journal article" date="2023" name="Int. J. Mol. Sci.">
        <title>De Novo Assembly and Annotation of 11 Diverse Shrub Willow (Salix) Genomes Reveals Novel Gene Organization in Sex-Linked Regions.</title>
        <authorList>
            <person name="Hyden B."/>
            <person name="Feng K."/>
            <person name="Yates T.B."/>
            <person name="Jawdy S."/>
            <person name="Cereghino C."/>
            <person name="Smart L.B."/>
            <person name="Muchero W."/>
        </authorList>
    </citation>
    <scope>NUCLEOTIDE SEQUENCE</scope>
    <source>
        <tissue evidence="2">Shoot tip</tissue>
    </source>
</reference>
<dbReference type="PANTHER" id="PTHR22166">
    <property type="entry name" value="ENDOPLASMIC RETICULUM JUNCTION FORMATION PROTEIN LUNAPARK"/>
    <property type="match status" value="1"/>
</dbReference>
<keyword evidence="1" id="KW-0472">Membrane</keyword>
<evidence type="ECO:0000313" key="2">
    <source>
        <dbReference type="EMBL" id="KAJ6383213.1"/>
    </source>
</evidence>
<proteinExistence type="predicted"/>
<evidence type="ECO:0000313" key="3">
    <source>
        <dbReference type="Proteomes" id="UP001141253"/>
    </source>
</evidence>
<organism evidence="2 3">
    <name type="scientific">Salix suchowensis</name>
    <dbReference type="NCBI Taxonomy" id="1278906"/>
    <lineage>
        <taxon>Eukaryota</taxon>
        <taxon>Viridiplantae</taxon>
        <taxon>Streptophyta</taxon>
        <taxon>Embryophyta</taxon>
        <taxon>Tracheophyta</taxon>
        <taxon>Spermatophyta</taxon>
        <taxon>Magnoliopsida</taxon>
        <taxon>eudicotyledons</taxon>
        <taxon>Gunneridae</taxon>
        <taxon>Pentapetalae</taxon>
        <taxon>rosids</taxon>
        <taxon>fabids</taxon>
        <taxon>Malpighiales</taxon>
        <taxon>Salicaceae</taxon>
        <taxon>Saliceae</taxon>
        <taxon>Salix</taxon>
    </lineage>
</organism>